<dbReference type="EMBL" id="JBHSUS010000001">
    <property type="protein sequence ID" value="MFC6438907.1"/>
    <property type="molecule type" value="Genomic_DNA"/>
</dbReference>
<comment type="caution">
    <text evidence="17">The sequence shown here is derived from an EMBL/GenBank/DDBJ whole genome shotgun (WGS) entry which is preliminary data.</text>
</comment>
<keyword evidence="8 15" id="KW-0479">Metal-binding</keyword>
<evidence type="ECO:0000256" key="13">
    <source>
        <dbReference type="ARBA" id="ARBA00024295"/>
    </source>
</evidence>
<evidence type="ECO:0000256" key="15">
    <source>
        <dbReference type="PIRNR" id="PIRNR000167"/>
    </source>
</evidence>
<evidence type="ECO:0000259" key="16">
    <source>
        <dbReference type="PROSITE" id="PS51918"/>
    </source>
</evidence>
<dbReference type="Pfam" id="PF06969">
    <property type="entry name" value="HemN_C"/>
    <property type="match status" value="1"/>
</dbReference>
<dbReference type="Gene3D" id="3.80.30.20">
    <property type="entry name" value="tm_1862 like domain"/>
    <property type="match status" value="1"/>
</dbReference>
<evidence type="ECO:0000256" key="12">
    <source>
        <dbReference type="ARBA" id="ARBA00023244"/>
    </source>
</evidence>
<comment type="cofactor">
    <cofactor evidence="15">
        <name>[4Fe-4S] cluster</name>
        <dbReference type="ChEBI" id="CHEBI:49883"/>
    </cofactor>
    <text evidence="15">Binds 1 [4Fe-4S] cluster. The cluster is coordinated with 3 cysteines and an exchangeable S-adenosyl-L-methionine.</text>
</comment>
<dbReference type="NCBIfam" id="TIGR00538">
    <property type="entry name" value="hemN"/>
    <property type="match status" value="1"/>
</dbReference>
<keyword evidence="7 15" id="KW-0949">S-adenosyl-L-methionine</keyword>
<name>A0ABW1XF85_9ALTE</name>
<evidence type="ECO:0000256" key="7">
    <source>
        <dbReference type="ARBA" id="ARBA00022691"/>
    </source>
</evidence>
<comment type="function">
    <text evidence="13">Involved in the heme biosynthesis. Catalyzes the anaerobic oxidative decarboxylation of propionate groups of rings A and B of coproporphyrinogen III to yield the vinyl groups in protoporphyrinogen IX.</text>
</comment>
<dbReference type="InterPro" id="IPR023404">
    <property type="entry name" value="rSAM_horseshoe"/>
</dbReference>
<feature type="domain" description="Radical SAM core" evidence="16">
    <location>
        <begin position="46"/>
        <end position="282"/>
    </location>
</feature>
<organism evidence="17 18">
    <name type="scientific">Pseudobowmanella zhangzhouensis</name>
    <dbReference type="NCBI Taxonomy" id="1537679"/>
    <lineage>
        <taxon>Bacteria</taxon>
        <taxon>Pseudomonadati</taxon>
        <taxon>Pseudomonadota</taxon>
        <taxon>Gammaproteobacteria</taxon>
        <taxon>Alteromonadales</taxon>
        <taxon>Alteromonadaceae</taxon>
    </lineage>
</organism>
<keyword evidence="9 15" id="KW-0560">Oxidoreductase</keyword>
<comment type="similarity">
    <text evidence="3 15">Belongs to the anaerobic coproporphyrinogen-III oxidase family.</text>
</comment>
<reference evidence="18" key="1">
    <citation type="journal article" date="2019" name="Int. J. Syst. Evol. Microbiol.">
        <title>The Global Catalogue of Microorganisms (GCM) 10K type strain sequencing project: providing services to taxonomists for standard genome sequencing and annotation.</title>
        <authorList>
            <consortium name="The Broad Institute Genomics Platform"/>
            <consortium name="The Broad Institute Genome Sequencing Center for Infectious Disease"/>
            <person name="Wu L."/>
            <person name="Ma J."/>
        </authorList>
    </citation>
    <scope>NUCLEOTIDE SEQUENCE [LARGE SCALE GENOMIC DNA]</scope>
    <source>
        <strain evidence="18">CGMCC 1.16031</strain>
    </source>
</reference>
<evidence type="ECO:0000256" key="1">
    <source>
        <dbReference type="ARBA" id="ARBA00004496"/>
    </source>
</evidence>
<evidence type="ECO:0000256" key="6">
    <source>
        <dbReference type="ARBA" id="ARBA00022490"/>
    </source>
</evidence>
<dbReference type="SFLD" id="SFLDS00029">
    <property type="entry name" value="Radical_SAM"/>
    <property type="match status" value="1"/>
</dbReference>
<dbReference type="InterPro" id="IPR010723">
    <property type="entry name" value="HemN_C"/>
</dbReference>
<evidence type="ECO:0000256" key="11">
    <source>
        <dbReference type="ARBA" id="ARBA00023014"/>
    </source>
</evidence>
<comment type="pathway">
    <text evidence="2 15">Porphyrin-containing compound metabolism; protoporphyrin-IX biosynthesis; protoporphyrinogen-IX from coproporphyrinogen-III (AdoMet route): step 1/1.</text>
</comment>
<dbReference type="CDD" id="cd01335">
    <property type="entry name" value="Radical_SAM"/>
    <property type="match status" value="1"/>
</dbReference>
<evidence type="ECO:0000256" key="2">
    <source>
        <dbReference type="ARBA" id="ARBA00004785"/>
    </source>
</evidence>
<dbReference type="SFLD" id="SFLDG01065">
    <property type="entry name" value="anaerobic_coproporphyrinogen-I"/>
    <property type="match status" value="1"/>
</dbReference>
<dbReference type="Proteomes" id="UP001596364">
    <property type="component" value="Unassembled WGS sequence"/>
</dbReference>
<evidence type="ECO:0000256" key="3">
    <source>
        <dbReference type="ARBA" id="ARBA00005493"/>
    </source>
</evidence>
<dbReference type="InterPro" id="IPR007197">
    <property type="entry name" value="rSAM"/>
</dbReference>
<dbReference type="Pfam" id="PF04055">
    <property type="entry name" value="Radical_SAM"/>
    <property type="match status" value="1"/>
</dbReference>
<evidence type="ECO:0000256" key="5">
    <source>
        <dbReference type="ARBA" id="ARBA00022485"/>
    </source>
</evidence>
<evidence type="ECO:0000256" key="4">
    <source>
        <dbReference type="ARBA" id="ARBA00011245"/>
    </source>
</evidence>
<evidence type="ECO:0000256" key="8">
    <source>
        <dbReference type="ARBA" id="ARBA00022723"/>
    </source>
</evidence>
<evidence type="ECO:0000256" key="10">
    <source>
        <dbReference type="ARBA" id="ARBA00023004"/>
    </source>
</evidence>
<gene>
    <name evidence="17" type="primary">hemN</name>
    <name evidence="17" type="ORF">ACFP85_01900</name>
</gene>
<keyword evidence="5 15" id="KW-0004">4Fe-4S</keyword>
<keyword evidence="18" id="KW-1185">Reference proteome</keyword>
<dbReference type="SMART" id="SM00729">
    <property type="entry name" value="Elp3"/>
    <property type="match status" value="1"/>
</dbReference>
<evidence type="ECO:0000313" key="17">
    <source>
        <dbReference type="EMBL" id="MFC6438907.1"/>
    </source>
</evidence>
<dbReference type="InterPro" id="IPR058240">
    <property type="entry name" value="rSAM_sf"/>
</dbReference>
<evidence type="ECO:0000256" key="9">
    <source>
        <dbReference type="ARBA" id="ARBA00023002"/>
    </source>
</evidence>
<comment type="subcellular location">
    <subcellularLocation>
        <location evidence="1 15">Cytoplasm</location>
    </subcellularLocation>
</comment>
<dbReference type="PIRSF" id="PIRSF000167">
    <property type="entry name" value="HemN"/>
    <property type="match status" value="1"/>
</dbReference>
<dbReference type="GO" id="GO:0051989">
    <property type="term" value="F:coproporphyrinogen dehydrogenase activity"/>
    <property type="evidence" value="ECO:0007669"/>
    <property type="project" value="UniProtKB-EC"/>
</dbReference>
<accession>A0ABW1XF85</accession>
<dbReference type="RefSeq" id="WP_131259017.1">
    <property type="nucleotide sequence ID" value="NZ_JBHSUS010000001.1"/>
</dbReference>
<evidence type="ECO:0000256" key="14">
    <source>
        <dbReference type="ARBA" id="ARBA00048321"/>
    </source>
</evidence>
<dbReference type="SUPFAM" id="SSF102114">
    <property type="entry name" value="Radical SAM enzymes"/>
    <property type="match status" value="1"/>
</dbReference>
<dbReference type="SFLD" id="SFLDF00277">
    <property type="entry name" value="oxygen-independent_coproporphy"/>
    <property type="match status" value="1"/>
</dbReference>
<protein>
    <recommendedName>
        <fullName evidence="15">Coproporphyrinogen-III oxidase</fullName>
        <ecNumber evidence="15">1.3.98.3</ecNumber>
    </recommendedName>
</protein>
<dbReference type="Gene3D" id="1.10.10.920">
    <property type="match status" value="1"/>
</dbReference>
<dbReference type="EC" id="1.3.98.3" evidence="15"/>
<proteinExistence type="inferred from homology"/>
<dbReference type="InterPro" id="IPR004558">
    <property type="entry name" value="Coprogen_oxidase_HemN"/>
</dbReference>
<sequence>MPAKEYFDPTLLNKYNTQGPRYTSYPTALEFHDGFYQQDWLHALQSSPNRDLSLYVHIPFCHSLCYYCGCNKVVTRHSHKADEYLDALQREMQNRSRFFGAYKVRQLHLGGGTPSFLSQKQMQRLMDSLRDYFDFAADAEISIEVDPRRVPEDYPTQLAAHGFNRISIGVQDTNSVVQEAINRLQDTAFIARLVGSARQAGMRSVNLDLVYGLPHQTPERFAQTLQDVLAMDPDRISLFSYAHMPQRFAAQRKIKDEWLPDINAKFALMRQAIETLCDAGYQFIGMDHFAKPNDELAIAQREGRLNRNFQGYTTTFNCDLLGLGVSAISQIGGSLSQNHKEMADYYEAIDCIGHALHKGIALSADDMLRARVISQLMCNFSLDVREIERQFAIVFADYFADELTQLHDFAADGLLSLSENRIEIFPRGRLLVRNVCMHFDAYLQRHAKLQRFSRVI</sequence>
<keyword evidence="12 15" id="KW-0627">Porphyrin biosynthesis</keyword>
<dbReference type="PANTHER" id="PTHR13932">
    <property type="entry name" value="COPROPORPHYRINIGEN III OXIDASE"/>
    <property type="match status" value="1"/>
</dbReference>
<keyword evidence="10 15" id="KW-0408">Iron</keyword>
<keyword evidence="11 15" id="KW-0411">Iron-sulfur</keyword>
<comment type="subunit">
    <text evidence="4">Monomer.</text>
</comment>
<dbReference type="InterPro" id="IPR006638">
    <property type="entry name" value="Elp3/MiaA/NifB-like_rSAM"/>
</dbReference>
<dbReference type="PROSITE" id="PS51918">
    <property type="entry name" value="RADICAL_SAM"/>
    <property type="match status" value="1"/>
</dbReference>
<evidence type="ECO:0000313" key="18">
    <source>
        <dbReference type="Proteomes" id="UP001596364"/>
    </source>
</evidence>
<dbReference type="InterPro" id="IPR034505">
    <property type="entry name" value="Coproporphyrinogen-III_oxidase"/>
</dbReference>
<dbReference type="SFLD" id="SFLDG01082">
    <property type="entry name" value="B12-binding_domain_containing"/>
    <property type="match status" value="1"/>
</dbReference>
<comment type="catalytic activity">
    <reaction evidence="14 15">
        <text>coproporphyrinogen III + 2 S-adenosyl-L-methionine = protoporphyrinogen IX + 2 5'-deoxyadenosine + 2 L-methionine + 2 CO2</text>
        <dbReference type="Rhea" id="RHEA:15425"/>
        <dbReference type="ChEBI" id="CHEBI:16526"/>
        <dbReference type="ChEBI" id="CHEBI:17319"/>
        <dbReference type="ChEBI" id="CHEBI:57307"/>
        <dbReference type="ChEBI" id="CHEBI:57309"/>
        <dbReference type="ChEBI" id="CHEBI:57844"/>
        <dbReference type="ChEBI" id="CHEBI:59789"/>
        <dbReference type="EC" id="1.3.98.3"/>
    </reaction>
</comment>
<dbReference type="PANTHER" id="PTHR13932:SF6">
    <property type="entry name" value="OXYGEN-INDEPENDENT COPROPORPHYRINOGEN III OXIDASE"/>
    <property type="match status" value="1"/>
</dbReference>
<keyword evidence="6 15" id="KW-0963">Cytoplasm</keyword>